<keyword evidence="2" id="KW-1185">Reference proteome</keyword>
<evidence type="ECO:0000313" key="2">
    <source>
        <dbReference type="Proteomes" id="UP000198525"/>
    </source>
</evidence>
<accession>A0A1G9EBB5</accession>
<dbReference type="AlphaFoldDB" id="A0A1G9EBB5"/>
<organism evidence="1 2">
    <name type="scientific">Billgrantia gudaonensis</name>
    <dbReference type="NCBI Taxonomy" id="376427"/>
    <lineage>
        <taxon>Bacteria</taxon>
        <taxon>Pseudomonadati</taxon>
        <taxon>Pseudomonadota</taxon>
        <taxon>Gammaproteobacteria</taxon>
        <taxon>Oceanospirillales</taxon>
        <taxon>Halomonadaceae</taxon>
        <taxon>Billgrantia</taxon>
    </lineage>
</organism>
<dbReference type="Proteomes" id="UP000198525">
    <property type="component" value="Unassembled WGS sequence"/>
</dbReference>
<gene>
    <name evidence="1" type="ORF">SAMN04487954_1268</name>
</gene>
<name>A0A1G9EBB5_9GAMM</name>
<reference evidence="1 2" key="1">
    <citation type="submission" date="2016-10" db="EMBL/GenBank/DDBJ databases">
        <authorList>
            <person name="de Groot N.N."/>
        </authorList>
    </citation>
    <scope>NUCLEOTIDE SEQUENCE [LARGE SCALE GENOMIC DNA]</scope>
    <source>
        <strain evidence="1 2">CGMCC 1.6133</strain>
    </source>
</reference>
<proteinExistence type="predicted"/>
<dbReference type="EMBL" id="FNES01000026">
    <property type="protein sequence ID" value="SDK73361.1"/>
    <property type="molecule type" value="Genomic_DNA"/>
</dbReference>
<dbReference type="RefSeq" id="WP_176761581.1">
    <property type="nucleotide sequence ID" value="NZ_FNES01000026.1"/>
</dbReference>
<evidence type="ECO:0000313" key="1">
    <source>
        <dbReference type="EMBL" id="SDK73361.1"/>
    </source>
</evidence>
<sequence length="57" mass="6382">MLLKLERSGIEVGVSSLIIRLVSGDVFIRVPMVGQMAWNQCGLFLDRWADAKHDPVL</sequence>
<protein>
    <submittedName>
        <fullName evidence="1">Uncharacterized protein</fullName>
    </submittedName>
</protein>